<dbReference type="CDD" id="cd08956">
    <property type="entry name" value="KR_3_FAS_SDR_x"/>
    <property type="match status" value="1"/>
</dbReference>
<comment type="caution">
    <text evidence="5">The sequence shown here is derived from an EMBL/GenBank/DDBJ whole genome shotgun (WGS) entry which is preliminary data.</text>
</comment>
<name>A0A4D4LG17_STRVO</name>
<dbReference type="Proteomes" id="UP000301309">
    <property type="component" value="Unassembled WGS sequence"/>
</dbReference>
<dbReference type="InterPro" id="IPR049551">
    <property type="entry name" value="PKS_DH_C"/>
</dbReference>
<dbReference type="Pfam" id="PF14765">
    <property type="entry name" value="PS-DH"/>
    <property type="match status" value="1"/>
</dbReference>
<evidence type="ECO:0000313" key="5">
    <source>
        <dbReference type="EMBL" id="GDY59324.1"/>
    </source>
</evidence>
<dbReference type="Gene3D" id="3.40.50.720">
    <property type="entry name" value="NAD(P)-binding Rossmann-like Domain"/>
    <property type="match status" value="1"/>
</dbReference>
<keyword evidence="1" id="KW-0808">Transferase</keyword>
<dbReference type="InterPro" id="IPR013968">
    <property type="entry name" value="PKS_KR"/>
</dbReference>
<evidence type="ECO:0000256" key="3">
    <source>
        <dbReference type="PROSITE-ProRule" id="PRU01363"/>
    </source>
</evidence>
<dbReference type="Pfam" id="PF08659">
    <property type="entry name" value="KR"/>
    <property type="match status" value="1"/>
</dbReference>
<dbReference type="SMART" id="SM00822">
    <property type="entry name" value="PKS_KR"/>
    <property type="match status" value="1"/>
</dbReference>
<dbReference type="PANTHER" id="PTHR43775:SF51">
    <property type="entry name" value="INACTIVE PHENOLPHTHIOCEROL SYNTHESIS POLYKETIDE SYNTHASE TYPE I PKS1-RELATED"/>
    <property type="match status" value="1"/>
</dbReference>
<dbReference type="InterPro" id="IPR049900">
    <property type="entry name" value="PKS_mFAS_DH"/>
</dbReference>
<organism evidence="5 6">
    <name type="scientific">Streptomyces violaceusniger</name>
    <dbReference type="NCBI Taxonomy" id="68280"/>
    <lineage>
        <taxon>Bacteria</taxon>
        <taxon>Bacillati</taxon>
        <taxon>Actinomycetota</taxon>
        <taxon>Actinomycetes</taxon>
        <taxon>Kitasatosporales</taxon>
        <taxon>Streptomycetaceae</taxon>
        <taxon>Streptomyces</taxon>
        <taxon>Streptomyces violaceusniger group</taxon>
    </lineage>
</organism>
<proteinExistence type="predicted"/>
<evidence type="ECO:0000313" key="6">
    <source>
        <dbReference type="Proteomes" id="UP000301309"/>
    </source>
</evidence>
<feature type="region of interest" description="C-terminal hotdog fold" evidence="3">
    <location>
        <begin position="1"/>
        <end position="132"/>
    </location>
</feature>
<feature type="domain" description="PKS/mFAS DH" evidence="4">
    <location>
        <begin position="1"/>
        <end position="132"/>
    </location>
</feature>
<dbReference type="Pfam" id="PF22953">
    <property type="entry name" value="SpnB_Rossmann"/>
    <property type="match status" value="1"/>
</dbReference>
<sequence>MRAAEHGLEYGPVFQGLKRAWRRDGEVFAEVELPEGERERAGQFGLHPALFDAALHAMGVSEGLAGGSGSLLPFSWRGFALEAVGATSLRVRLASAGAGSDAVSVLVGDESGRGVASVESLVLRPVDADQLNAVGGVARDALFRVEWVDAPGAVVAGEVPPRTEVVRVASGGADVVGEVYGRVLEVLERVQGWLADEDRAGERLVVVTRGAVDAGDGVADMAGAAVWGLVRSAQSENPGLLVLVDTDDVEGVADVLPGVLALGEEQVLVRSGAVRVPRLGRSLPSGDAPESGAFGSGAVLVTGGTGVLGGLVARHLVTRHGVEKLVLLSRRGADAEGAAELRAGLEAAGAEVVIAACDAADRVALAGVLEGLPEGFGLSGVVHAAGVLDDGLLTSLTRERVEPVLRAKVDAAWNLHELTETMDLSAFVLFSSATGVLGGAGQSNYAAANVFLDGLASWRRARGCRVCRWRGVCGPRPAV</sequence>
<dbReference type="InterPro" id="IPR042104">
    <property type="entry name" value="PKS_dehydratase_sf"/>
</dbReference>
<accession>A0A4D4LG17</accession>
<dbReference type="AlphaFoldDB" id="A0A4D4LG17"/>
<evidence type="ECO:0000256" key="1">
    <source>
        <dbReference type="ARBA" id="ARBA00022679"/>
    </source>
</evidence>
<evidence type="ECO:0000259" key="4">
    <source>
        <dbReference type="PROSITE" id="PS52019"/>
    </source>
</evidence>
<dbReference type="InterPro" id="IPR050091">
    <property type="entry name" value="PKS_NRPS_Biosynth_Enz"/>
</dbReference>
<reference evidence="5 6" key="1">
    <citation type="journal article" date="2020" name="Int. J. Syst. Evol. Microbiol.">
        <title>Reclassification of Streptomyces castelarensis and Streptomyces sporoclivatus as later heterotypic synonyms of Streptomyces antimycoticus.</title>
        <authorList>
            <person name="Komaki H."/>
            <person name="Tamura T."/>
        </authorList>
    </citation>
    <scope>NUCLEOTIDE SEQUENCE [LARGE SCALE GENOMIC DNA]</scope>
    <source>
        <strain evidence="5 6">NBRC 13459</strain>
    </source>
</reference>
<comment type="caution">
    <text evidence="3">Lacks conserved residue(s) required for the propagation of feature annotation.</text>
</comment>
<evidence type="ECO:0000256" key="2">
    <source>
        <dbReference type="ARBA" id="ARBA00023268"/>
    </source>
</evidence>
<dbReference type="Gene3D" id="3.10.129.110">
    <property type="entry name" value="Polyketide synthase dehydratase"/>
    <property type="match status" value="1"/>
</dbReference>
<dbReference type="InterPro" id="IPR036291">
    <property type="entry name" value="NAD(P)-bd_dom_sf"/>
</dbReference>
<gene>
    <name evidence="5" type="ORF">SVIO_099470</name>
</gene>
<keyword evidence="6" id="KW-1185">Reference proteome</keyword>
<dbReference type="GO" id="GO:0006633">
    <property type="term" value="P:fatty acid biosynthetic process"/>
    <property type="evidence" value="ECO:0007669"/>
    <property type="project" value="TreeGrafter"/>
</dbReference>
<dbReference type="PANTHER" id="PTHR43775">
    <property type="entry name" value="FATTY ACID SYNTHASE"/>
    <property type="match status" value="1"/>
</dbReference>
<dbReference type="InterPro" id="IPR057326">
    <property type="entry name" value="KR_dom"/>
</dbReference>
<dbReference type="EMBL" id="BJHW01000002">
    <property type="protein sequence ID" value="GDY59324.1"/>
    <property type="molecule type" value="Genomic_DNA"/>
</dbReference>
<dbReference type="PROSITE" id="PS52019">
    <property type="entry name" value="PKS_MFAS_DH"/>
    <property type="match status" value="1"/>
</dbReference>
<feature type="region of interest" description="N-terminal hotdog fold" evidence="3">
    <location>
        <position position="1"/>
    </location>
</feature>
<protein>
    <recommendedName>
        <fullName evidence="4">PKS/mFAS DH domain-containing protein</fullName>
    </recommendedName>
</protein>
<keyword evidence="2" id="KW-0511">Multifunctional enzyme</keyword>
<dbReference type="InterPro" id="IPR055123">
    <property type="entry name" value="SpnB-like_Rossmann"/>
</dbReference>
<dbReference type="GO" id="GO:0004312">
    <property type="term" value="F:fatty acid synthase activity"/>
    <property type="evidence" value="ECO:0007669"/>
    <property type="project" value="TreeGrafter"/>
</dbReference>
<dbReference type="SUPFAM" id="SSF51735">
    <property type="entry name" value="NAD(P)-binding Rossmann-fold domains"/>
    <property type="match status" value="2"/>
</dbReference>